<dbReference type="Pfam" id="PF00098">
    <property type="entry name" value="zf-CCHC"/>
    <property type="match status" value="1"/>
</dbReference>
<dbReference type="Pfam" id="PF22936">
    <property type="entry name" value="Pol_BBD"/>
    <property type="match status" value="1"/>
</dbReference>
<dbReference type="InterPro" id="IPR012337">
    <property type="entry name" value="RNaseH-like_sf"/>
</dbReference>
<evidence type="ECO:0000313" key="10">
    <source>
        <dbReference type="Proteomes" id="UP000235145"/>
    </source>
</evidence>
<feature type="compositionally biased region" description="Polar residues" evidence="6">
    <location>
        <begin position="817"/>
        <end position="827"/>
    </location>
</feature>
<dbReference type="Pfam" id="PF25597">
    <property type="entry name" value="SH3_retrovirus"/>
    <property type="match status" value="1"/>
</dbReference>
<dbReference type="GO" id="GO:0006508">
    <property type="term" value="P:proteolysis"/>
    <property type="evidence" value="ECO:0007669"/>
    <property type="project" value="UniProtKB-KW"/>
</dbReference>
<comment type="caution">
    <text evidence="9">The sequence shown here is derived from an EMBL/GenBank/DDBJ whole genome shotgun (WGS) entry which is preliminary data.</text>
</comment>
<dbReference type="GO" id="GO:0003676">
    <property type="term" value="F:nucleic acid binding"/>
    <property type="evidence" value="ECO:0007669"/>
    <property type="project" value="InterPro"/>
</dbReference>
<dbReference type="GO" id="GO:0015074">
    <property type="term" value="P:DNA integration"/>
    <property type="evidence" value="ECO:0007669"/>
    <property type="project" value="InterPro"/>
</dbReference>
<feature type="region of interest" description="Disordered" evidence="6">
    <location>
        <begin position="800"/>
        <end position="875"/>
    </location>
</feature>
<keyword evidence="5" id="KW-0862">Zinc</keyword>
<dbReference type="Proteomes" id="UP000235145">
    <property type="component" value="Unassembled WGS sequence"/>
</dbReference>
<dbReference type="InterPro" id="IPR001584">
    <property type="entry name" value="Integrase_cat-core"/>
</dbReference>
<evidence type="ECO:0000256" key="3">
    <source>
        <dbReference type="ARBA" id="ARBA00022750"/>
    </source>
</evidence>
<dbReference type="Gene3D" id="3.30.420.10">
    <property type="entry name" value="Ribonuclease H-like superfamily/Ribonuclease H"/>
    <property type="match status" value="1"/>
</dbReference>
<dbReference type="Pfam" id="PF13976">
    <property type="entry name" value="gag_pre-integrs"/>
    <property type="match status" value="1"/>
</dbReference>
<dbReference type="PANTHER" id="PTHR42648:SF25">
    <property type="entry name" value="RNA-DIRECTED DNA POLYMERASE"/>
    <property type="match status" value="1"/>
</dbReference>
<keyword evidence="2" id="KW-0479">Metal-binding</keyword>
<dbReference type="InterPro" id="IPR036875">
    <property type="entry name" value="Znf_CCHC_sf"/>
</dbReference>
<dbReference type="Pfam" id="PF07727">
    <property type="entry name" value="RVT_2"/>
    <property type="match status" value="1"/>
</dbReference>
<proteinExistence type="predicted"/>
<feature type="compositionally biased region" description="Basic and acidic residues" evidence="6">
    <location>
        <begin position="243"/>
        <end position="252"/>
    </location>
</feature>
<dbReference type="SUPFAM" id="SSF53098">
    <property type="entry name" value="Ribonuclease H-like"/>
    <property type="match status" value="1"/>
</dbReference>
<dbReference type="InterPro" id="IPR001878">
    <property type="entry name" value="Znf_CCHC"/>
</dbReference>
<dbReference type="SUPFAM" id="SSF56672">
    <property type="entry name" value="DNA/RNA polymerases"/>
    <property type="match status" value="1"/>
</dbReference>
<keyword evidence="1" id="KW-0645">Protease</keyword>
<evidence type="ECO:0000256" key="6">
    <source>
        <dbReference type="SAM" id="MobiDB-lite"/>
    </source>
</evidence>
<dbReference type="PANTHER" id="PTHR42648">
    <property type="entry name" value="TRANSPOSASE, PUTATIVE-RELATED"/>
    <property type="match status" value="1"/>
</dbReference>
<sequence length="1427" mass="163067">MIIFFQELTFGIRAIWCMPKYQPKEMTGENSNGSKDGQVTLHYPMLTKTNYGAWAIKMRVYMLAQGVWDAVEPRTSNTLVEAKKDNMALAVIYQGIPEDLLMVLAEKKTAKEAWEALKTMYVGADRVKTARIQTLKAEFEALRMTETESVDDFTGKLTNTVSTLRTLGDKVEESQVVKKLLRAVSSKFVQIASTLEQFGNLEEMSVEEVIGRLKAYEERMKGYGESDDRKLLLTHKEWSEKIKRKTDGESKQQKWNRGSSNGSRGGRGRGRGRNGGRGGRGRGGSQHQKEGSQSSSSSRDKADIQCYNCQEFGHYAAECKNPRKERNHENNLIKEDDEPALLLATYEDKGKVYLNEENLTPKLRTHGASNHMTGDKSKFMDLNETIQGFVKFGNESRVKIEGKGSIIFRCKDGSQRKMNEVYYIPDLCSNIISLGQLAEGGDEIQIKDPYLWVRDSKGKMLMKVERSQNRLYKIELEEIEGMCLTAQTDDQSWLWHRRMGHINFDLMKKMVEKKLVEGMPSVKSQAQPCEGCLVGKQVKSPFPHHTKFRAKKKLELVHGDLCGPISPPTPAGNRVMWTYLLKTKDESFQVFKDFREKVETETDEKIKVFRTDRGGEFLSKEFTDYCKRTGLERHYTAPYSPQQNGVVERRNRTVLEMVRCNLKTMQMPDTLWGEAVAYSVYVLNRVHSKALKDSTPYEMWTGRKPNIDHLRVFGCVGHMKIAKGHLKKLEDRSIRVVHLGVEKGSKAYRLLNPSNGKMYVSRDVVFEENRAWEWGDNDSIKSMPGISFTVEGVDFNEEFYEDDDDWNGEDEWVPDTPDQTGSGQNNEDWVEMGQLSNPQPDSNTPNTPNSAGIPVAQNSPSLTENSSDDEPPPRYRLLTDLYENTEEIHIPPENLLLLCNSQEPKTYFEASKQIEWVQAMKEELNSIEKNQTWKLVDLPKNRKPIGLKWVFKLKRDPEGKIVKHKARIVAKGYIQRHGVDFEEVFAPVARIETIRLILALAGSNGWKVHHLDVKSAFLNGNLEEEVYVSQPEGFQKKGETHKVLKLSKALYGLKKAPRAWNTCLDRHLKTLGFKRCAYEYSVYTKKEKGDTLIIGVYVDDLIVTGSSAKKVEMFKRDMNIKFEMSDLGLLSYYLGIEVNQYEGGITLKQAIYAKNLLSKTRMKDCNPTRTPMEHKLKLQKDGEGDYVNPTEYRSLVGALRYLTHTRPDITFAVGIVSRYMEKPMSQHLQAVKHILRYIKGTLNFGLRYSKGEEKVSLTGYTDSDHGNDLDNRRSTGGMAYYVNNSLITWASQKQRCVALSSCEAEFMAATLAACQGLWLRRLLKEITGQNVPPVEIKVDNRSSLDLMKNPVFHGRSKHIDIRFHFIRECVENGEISVKFVPSEEQKADILTKPLGRLKFEVMRDLLGVKQYYARLFSRLNKSKPCWL</sequence>
<feature type="domain" description="Integrase catalytic" evidence="8">
    <location>
        <begin position="524"/>
        <end position="704"/>
    </location>
</feature>
<organism evidence="9 10">
    <name type="scientific">Lactuca sativa</name>
    <name type="common">Garden lettuce</name>
    <dbReference type="NCBI Taxonomy" id="4236"/>
    <lineage>
        <taxon>Eukaryota</taxon>
        <taxon>Viridiplantae</taxon>
        <taxon>Streptophyta</taxon>
        <taxon>Embryophyta</taxon>
        <taxon>Tracheophyta</taxon>
        <taxon>Spermatophyta</taxon>
        <taxon>Magnoliopsida</taxon>
        <taxon>eudicotyledons</taxon>
        <taxon>Gunneridae</taxon>
        <taxon>Pentapetalae</taxon>
        <taxon>asterids</taxon>
        <taxon>campanulids</taxon>
        <taxon>Asterales</taxon>
        <taxon>Asteraceae</taxon>
        <taxon>Cichorioideae</taxon>
        <taxon>Cichorieae</taxon>
        <taxon>Lactucinae</taxon>
        <taxon>Lactuca</taxon>
    </lineage>
</organism>
<reference evidence="9 10" key="1">
    <citation type="journal article" date="2017" name="Nat. Commun.">
        <title>Genome assembly with in vitro proximity ligation data and whole-genome triplication in lettuce.</title>
        <authorList>
            <person name="Reyes-Chin-Wo S."/>
            <person name="Wang Z."/>
            <person name="Yang X."/>
            <person name="Kozik A."/>
            <person name="Arikit S."/>
            <person name="Song C."/>
            <person name="Xia L."/>
            <person name="Froenicke L."/>
            <person name="Lavelle D.O."/>
            <person name="Truco M.J."/>
            <person name="Xia R."/>
            <person name="Zhu S."/>
            <person name="Xu C."/>
            <person name="Xu H."/>
            <person name="Xu X."/>
            <person name="Cox K."/>
            <person name="Korf I."/>
            <person name="Meyers B.C."/>
            <person name="Michelmore R.W."/>
        </authorList>
    </citation>
    <scope>NUCLEOTIDE SEQUENCE [LARGE SCALE GENOMIC DNA]</scope>
    <source>
        <strain evidence="10">cv. Salinas</strain>
        <tissue evidence="9">Seedlings</tissue>
    </source>
</reference>
<evidence type="ECO:0000256" key="4">
    <source>
        <dbReference type="ARBA" id="ARBA00022801"/>
    </source>
</evidence>
<feature type="region of interest" description="Disordered" evidence="6">
    <location>
        <begin position="243"/>
        <end position="301"/>
    </location>
</feature>
<dbReference type="PROSITE" id="PS50158">
    <property type="entry name" value="ZF_CCHC"/>
    <property type="match status" value="1"/>
</dbReference>
<feature type="compositionally biased region" description="Gly residues" evidence="6">
    <location>
        <begin position="275"/>
        <end position="284"/>
    </location>
</feature>
<evidence type="ECO:0000259" key="7">
    <source>
        <dbReference type="PROSITE" id="PS50158"/>
    </source>
</evidence>
<dbReference type="InterPro" id="IPR013103">
    <property type="entry name" value="RVT_2"/>
</dbReference>
<dbReference type="InterPro" id="IPR057670">
    <property type="entry name" value="SH3_retrovirus"/>
</dbReference>
<keyword evidence="5" id="KW-0863">Zinc-finger</keyword>
<dbReference type="CDD" id="cd09272">
    <property type="entry name" value="RNase_HI_RT_Ty1"/>
    <property type="match status" value="1"/>
</dbReference>
<feature type="compositionally biased region" description="Polar residues" evidence="6">
    <location>
        <begin position="834"/>
        <end position="865"/>
    </location>
</feature>
<name>A0A9R1WPV6_LACSA</name>
<dbReference type="SUPFAM" id="SSF57756">
    <property type="entry name" value="Retrovirus zinc finger-like domains"/>
    <property type="match status" value="1"/>
</dbReference>
<feature type="compositionally biased region" description="Acidic residues" evidence="6">
    <location>
        <begin position="800"/>
        <end position="813"/>
    </location>
</feature>
<dbReference type="InterPro" id="IPR025724">
    <property type="entry name" value="GAG-pre-integrase_dom"/>
</dbReference>
<dbReference type="InterPro" id="IPR036397">
    <property type="entry name" value="RNaseH_sf"/>
</dbReference>
<evidence type="ECO:0000256" key="2">
    <source>
        <dbReference type="ARBA" id="ARBA00022723"/>
    </source>
</evidence>
<evidence type="ECO:0000256" key="5">
    <source>
        <dbReference type="PROSITE-ProRule" id="PRU00047"/>
    </source>
</evidence>
<dbReference type="GO" id="GO:0008270">
    <property type="term" value="F:zinc ion binding"/>
    <property type="evidence" value="ECO:0007669"/>
    <property type="project" value="UniProtKB-KW"/>
</dbReference>
<dbReference type="SMART" id="SM00343">
    <property type="entry name" value="ZnF_C2HC"/>
    <property type="match status" value="1"/>
</dbReference>
<keyword evidence="4" id="KW-0378">Hydrolase</keyword>
<keyword evidence="10" id="KW-1185">Reference proteome</keyword>
<keyword evidence="3" id="KW-0064">Aspartyl protease</keyword>
<dbReference type="InterPro" id="IPR039537">
    <property type="entry name" value="Retrotran_Ty1/copia-like"/>
</dbReference>
<dbReference type="PROSITE" id="PS50994">
    <property type="entry name" value="INTEGRASE"/>
    <property type="match status" value="1"/>
</dbReference>
<dbReference type="InterPro" id="IPR054722">
    <property type="entry name" value="PolX-like_BBD"/>
</dbReference>
<dbReference type="EMBL" id="NBSK02000009">
    <property type="protein sequence ID" value="KAJ0185104.1"/>
    <property type="molecule type" value="Genomic_DNA"/>
</dbReference>
<dbReference type="Pfam" id="PF14223">
    <property type="entry name" value="Retrotran_gag_2"/>
    <property type="match status" value="1"/>
</dbReference>
<evidence type="ECO:0000256" key="1">
    <source>
        <dbReference type="ARBA" id="ARBA00022670"/>
    </source>
</evidence>
<accession>A0A9R1WPV6</accession>
<gene>
    <name evidence="9" type="ORF">LSAT_V11C900455690</name>
</gene>
<dbReference type="InterPro" id="IPR043502">
    <property type="entry name" value="DNA/RNA_pol_sf"/>
</dbReference>
<evidence type="ECO:0000313" key="9">
    <source>
        <dbReference type="EMBL" id="KAJ0185104.1"/>
    </source>
</evidence>
<dbReference type="GO" id="GO:0004190">
    <property type="term" value="F:aspartic-type endopeptidase activity"/>
    <property type="evidence" value="ECO:0007669"/>
    <property type="project" value="UniProtKB-KW"/>
</dbReference>
<dbReference type="Gene3D" id="4.10.60.10">
    <property type="entry name" value="Zinc finger, CCHC-type"/>
    <property type="match status" value="1"/>
</dbReference>
<feature type="domain" description="CCHC-type" evidence="7">
    <location>
        <begin position="306"/>
        <end position="321"/>
    </location>
</feature>
<protein>
    <submittedName>
        <fullName evidence="9">Uncharacterized protein</fullName>
    </submittedName>
</protein>
<evidence type="ECO:0000259" key="8">
    <source>
        <dbReference type="PROSITE" id="PS50994"/>
    </source>
</evidence>